<evidence type="ECO:0008006" key="2">
    <source>
        <dbReference type="Google" id="ProtNLM"/>
    </source>
</evidence>
<dbReference type="AlphaFoldDB" id="A0A381RUU3"/>
<organism evidence="1">
    <name type="scientific">marine metagenome</name>
    <dbReference type="NCBI Taxonomy" id="408172"/>
    <lineage>
        <taxon>unclassified sequences</taxon>
        <taxon>metagenomes</taxon>
        <taxon>ecological metagenomes</taxon>
    </lineage>
</organism>
<dbReference type="InterPro" id="IPR036249">
    <property type="entry name" value="Thioredoxin-like_sf"/>
</dbReference>
<name>A0A381RUU3_9ZZZZ</name>
<accession>A0A381RUU3</accession>
<evidence type="ECO:0000313" key="1">
    <source>
        <dbReference type="EMBL" id="SUZ94748.1"/>
    </source>
</evidence>
<dbReference type="SUPFAM" id="SSF52833">
    <property type="entry name" value="Thioredoxin-like"/>
    <property type="match status" value="1"/>
</dbReference>
<dbReference type="PROSITE" id="PS51353">
    <property type="entry name" value="ARSC"/>
    <property type="match status" value="1"/>
</dbReference>
<dbReference type="Pfam" id="PF03960">
    <property type="entry name" value="ArsC"/>
    <property type="match status" value="1"/>
</dbReference>
<protein>
    <recommendedName>
        <fullName evidence="2">Glutaredoxin domain-containing protein</fullName>
    </recommendedName>
</protein>
<proteinExistence type="predicted"/>
<reference evidence="1" key="1">
    <citation type="submission" date="2018-05" db="EMBL/GenBank/DDBJ databases">
        <authorList>
            <person name="Lanie J.A."/>
            <person name="Ng W.-L."/>
            <person name="Kazmierczak K.M."/>
            <person name="Andrzejewski T.M."/>
            <person name="Davidsen T.M."/>
            <person name="Wayne K.J."/>
            <person name="Tettelin H."/>
            <person name="Glass J.I."/>
            <person name="Rusch D."/>
            <person name="Podicherti R."/>
            <person name="Tsui H.-C.T."/>
            <person name="Winkler M.E."/>
        </authorList>
    </citation>
    <scope>NUCLEOTIDE SEQUENCE</scope>
</reference>
<sequence length="72" mass="8508">MKRHVHHEDFLDFVSRRSPVFKRRALPKSKREAIALMTDNPKLIRRPVLIVGRHVAFGFDKVRYTDLVKSSH</sequence>
<dbReference type="EMBL" id="UINC01002263">
    <property type="protein sequence ID" value="SUZ94748.1"/>
    <property type="molecule type" value="Genomic_DNA"/>
</dbReference>
<gene>
    <name evidence="1" type="ORF">METZ01_LOCUS47602</name>
</gene>
<dbReference type="InterPro" id="IPR006660">
    <property type="entry name" value="Arsenate_reductase-like"/>
</dbReference>
<dbReference type="Gene3D" id="3.40.30.10">
    <property type="entry name" value="Glutaredoxin"/>
    <property type="match status" value="1"/>
</dbReference>